<feature type="non-terminal residue" evidence="2">
    <location>
        <position position="241"/>
    </location>
</feature>
<keyword evidence="1" id="KW-0472">Membrane</keyword>
<feature type="transmembrane region" description="Helical" evidence="1">
    <location>
        <begin position="154"/>
        <end position="172"/>
    </location>
</feature>
<proteinExistence type="predicted"/>
<dbReference type="AlphaFoldDB" id="A0A0V0RCW0"/>
<organism evidence="2 3">
    <name type="scientific">Trichinella nelsoni</name>
    <dbReference type="NCBI Taxonomy" id="6336"/>
    <lineage>
        <taxon>Eukaryota</taxon>
        <taxon>Metazoa</taxon>
        <taxon>Ecdysozoa</taxon>
        <taxon>Nematoda</taxon>
        <taxon>Enoplea</taxon>
        <taxon>Dorylaimia</taxon>
        <taxon>Trichinellida</taxon>
        <taxon>Trichinellidae</taxon>
        <taxon>Trichinella</taxon>
    </lineage>
</organism>
<feature type="non-terminal residue" evidence="2">
    <location>
        <position position="1"/>
    </location>
</feature>
<dbReference type="EMBL" id="JYDL01000483">
    <property type="protein sequence ID" value="KRX12349.1"/>
    <property type="molecule type" value="Genomic_DNA"/>
</dbReference>
<sequence>ARVSGLAVDSRKPPIGSSLAAGVLALRRRSKSPLASHKAVMISASLISRWSFVVLVLIAASPGTLLARCWRYGGSLGPQPGAARRQESDLAGGKRALFLLYPRPLAPAPGQGTPTRWILEDQERITVVRWLASSGVIVTGSRYIRRRIDGNPCWYLLINTVLLICLLDARMLPAKRELRKRGSKTCSSQWLNMTPRTNPLVDTSLSSPSDDCYSSQVVATNDPTRESGSLHHNGLRTVYLD</sequence>
<keyword evidence="1" id="KW-1133">Transmembrane helix</keyword>
<keyword evidence="1" id="KW-0812">Transmembrane</keyword>
<gene>
    <name evidence="2" type="ORF">T07_14605</name>
</gene>
<accession>A0A0V0RCW0</accession>
<feature type="transmembrane region" description="Helical" evidence="1">
    <location>
        <begin position="39"/>
        <end position="60"/>
    </location>
</feature>
<evidence type="ECO:0000313" key="2">
    <source>
        <dbReference type="EMBL" id="KRX12349.1"/>
    </source>
</evidence>
<comment type="caution">
    <text evidence="2">The sequence shown here is derived from an EMBL/GenBank/DDBJ whole genome shotgun (WGS) entry which is preliminary data.</text>
</comment>
<dbReference type="Proteomes" id="UP000054630">
    <property type="component" value="Unassembled WGS sequence"/>
</dbReference>
<name>A0A0V0RCW0_9BILA</name>
<protein>
    <submittedName>
        <fullName evidence="2">Uncharacterized protein</fullName>
    </submittedName>
</protein>
<dbReference type="OrthoDB" id="10587023at2759"/>
<evidence type="ECO:0000313" key="3">
    <source>
        <dbReference type="Proteomes" id="UP000054630"/>
    </source>
</evidence>
<reference evidence="2 3" key="1">
    <citation type="submission" date="2015-01" db="EMBL/GenBank/DDBJ databases">
        <title>Evolution of Trichinella species and genotypes.</title>
        <authorList>
            <person name="Korhonen P.K."/>
            <person name="Edoardo P."/>
            <person name="Giuseppe L.R."/>
            <person name="Gasser R.B."/>
        </authorList>
    </citation>
    <scope>NUCLEOTIDE SEQUENCE [LARGE SCALE GENOMIC DNA]</scope>
    <source>
        <strain evidence="2">ISS37</strain>
    </source>
</reference>
<keyword evidence="3" id="KW-1185">Reference proteome</keyword>
<evidence type="ECO:0000256" key="1">
    <source>
        <dbReference type="SAM" id="Phobius"/>
    </source>
</evidence>